<organism evidence="1 2">
    <name type="scientific">Pseudomonas sihuiensis</name>
    <dbReference type="NCBI Taxonomy" id="1274359"/>
    <lineage>
        <taxon>Bacteria</taxon>
        <taxon>Pseudomonadati</taxon>
        <taxon>Pseudomonadota</taxon>
        <taxon>Gammaproteobacteria</taxon>
        <taxon>Pseudomonadales</taxon>
        <taxon>Pseudomonadaceae</taxon>
        <taxon>Pseudomonas</taxon>
    </lineage>
</organism>
<dbReference type="Proteomes" id="UP000198675">
    <property type="component" value="Chromosome I"/>
</dbReference>
<dbReference type="GeneID" id="83642238"/>
<protein>
    <submittedName>
        <fullName evidence="1">Uncharacterized protein</fullName>
    </submittedName>
</protein>
<evidence type="ECO:0000313" key="2">
    <source>
        <dbReference type="Proteomes" id="UP000198675"/>
    </source>
</evidence>
<accession>A0A1H2LJJ9</accession>
<proteinExistence type="predicted"/>
<gene>
    <name evidence="1" type="ORF">SAMN05216363_1700</name>
</gene>
<dbReference type="RefSeq" id="WP_021219104.1">
    <property type="nucleotide sequence ID" value="NZ_LT629797.1"/>
</dbReference>
<evidence type="ECO:0000313" key="1">
    <source>
        <dbReference type="EMBL" id="SDU81089.1"/>
    </source>
</evidence>
<reference evidence="2" key="1">
    <citation type="submission" date="2016-10" db="EMBL/GenBank/DDBJ databases">
        <authorList>
            <person name="Varghese N."/>
            <person name="Submissions S."/>
        </authorList>
    </citation>
    <scope>NUCLEOTIDE SEQUENCE [LARGE SCALE GENOMIC DNA]</scope>
    <source>
        <strain evidence="2">KCTC 32246</strain>
    </source>
</reference>
<dbReference type="AlphaFoldDB" id="A0A1H2LJJ9"/>
<sequence length="120" mass="13788">MTIDYRYDEVQAILKAASSVLGANVLSGIIAHITSEPDFVDADLDLYHFFTCPADESNQGKFRTLKRLDSKNIRFFMSHDDSILLIKTLTDRLSEAYMQDRSQENLRQYYVQSLSNKLSI</sequence>
<dbReference type="EMBL" id="LT629797">
    <property type="protein sequence ID" value="SDU81089.1"/>
    <property type="molecule type" value="Genomic_DNA"/>
</dbReference>
<keyword evidence="2" id="KW-1185">Reference proteome</keyword>
<name>A0A1H2LJJ9_9PSED</name>